<name>A0A8J6BA03_9EUKA</name>
<accession>A0A8J6BA03</accession>
<sequence>MSARPGALYHDPACKSAEFRIGGSCRLRCTKCHKQFVCALDRPCSCASLKSKTILDVQIILLSSKQAREIFCDSCFSPSRQGYLSCRECCTMRQCRQRTPRRLPAITPQTHTGSFGFHKGSRTPALVDMPTEAPTPVAVAPRTLTRDTEGDPISDESVSSGGKDERGCVPKALLASLTPKILPG</sequence>
<dbReference type="Proteomes" id="UP000717585">
    <property type="component" value="Unassembled WGS sequence"/>
</dbReference>
<dbReference type="AlphaFoldDB" id="A0A8J6BA03"/>
<protein>
    <submittedName>
        <fullName evidence="2">Uncharacterized protein</fullName>
    </submittedName>
</protein>
<evidence type="ECO:0000313" key="3">
    <source>
        <dbReference type="Proteomes" id="UP000717585"/>
    </source>
</evidence>
<proteinExistence type="predicted"/>
<dbReference type="EMBL" id="JAHDYR010000003">
    <property type="protein sequence ID" value="KAG9397264.1"/>
    <property type="molecule type" value="Genomic_DNA"/>
</dbReference>
<feature type="region of interest" description="Disordered" evidence="1">
    <location>
        <begin position="126"/>
        <end position="166"/>
    </location>
</feature>
<feature type="compositionally biased region" description="Low complexity" evidence="1">
    <location>
        <begin position="130"/>
        <end position="143"/>
    </location>
</feature>
<comment type="caution">
    <text evidence="2">The sequence shown here is derived from an EMBL/GenBank/DDBJ whole genome shotgun (WGS) entry which is preliminary data.</text>
</comment>
<evidence type="ECO:0000313" key="2">
    <source>
        <dbReference type="EMBL" id="KAG9397264.1"/>
    </source>
</evidence>
<organism evidence="2 3">
    <name type="scientific">Carpediemonas membranifera</name>
    <dbReference type="NCBI Taxonomy" id="201153"/>
    <lineage>
        <taxon>Eukaryota</taxon>
        <taxon>Metamonada</taxon>
        <taxon>Carpediemonas-like organisms</taxon>
        <taxon>Carpediemonas</taxon>
    </lineage>
</organism>
<evidence type="ECO:0000256" key="1">
    <source>
        <dbReference type="SAM" id="MobiDB-lite"/>
    </source>
</evidence>
<gene>
    <name evidence="2" type="ORF">J8273_1179</name>
</gene>
<reference evidence="2" key="1">
    <citation type="submission" date="2021-05" db="EMBL/GenBank/DDBJ databases">
        <title>A free-living protist that lacks canonical eukaryotic 1 DNA replication and segregation systems.</title>
        <authorList>
            <person name="Salas-Leiva D.E."/>
            <person name="Tromer E.C."/>
            <person name="Curtis B.A."/>
            <person name="Jerlstrom-Hultqvist J."/>
            <person name="Kolisko M."/>
            <person name="Yi Z."/>
            <person name="Salas-Leiva J.S."/>
            <person name="Gallot-Lavallee L."/>
            <person name="Kops G.J.P.L."/>
            <person name="Archibald J.M."/>
            <person name="Simpson A.G.B."/>
            <person name="Roger A.J."/>
        </authorList>
    </citation>
    <scope>NUCLEOTIDE SEQUENCE</scope>
    <source>
        <strain evidence="2">BICM</strain>
    </source>
</reference>
<keyword evidence="3" id="KW-1185">Reference proteome</keyword>